<dbReference type="AlphaFoldDB" id="A0A8E2FDH5"/>
<name>A0A8E2FDH5_9PEZI</name>
<dbReference type="SUPFAM" id="SSF111331">
    <property type="entry name" value="NAD kinase/diacylglycerol kinase-like"/>
    <property type="match status" value="1"/>
</dbReference>
<dbReference type="Proteomes" id="UP000250140">
    <property type="component" value="Unassembled WGS sequence"/>
</dbReference>
<reference evidence="1 2" key="1">
    <citation type="journal article" date="2016" name="Nat. Commun.">
        <title>Ectomycorrhizal ecology is imprinted in the genome of the dominant symbiotic fungus Cenococcum geophilum.</title>
        <authorList>
            <consortium name="DOE Joint Genome Institute"/>
            <person name="Peter M."/>
            <person name="Kohler A."/>
            <person name="Ohm R.A."/>
            <person name="Kuo A."/>
            <person name="Krutzmann J."/>
            <person name="Morin E."/>
            <person name="Arend M."/>
            <person name="Barry K.W."/>
            <person name="Binder M."/>
            <person name="Choi C."/>
            <person name="Clum A."/>
            <person name="Copeland A."/>
            <person name="Grisel N."/>
            <person name="Haridas S."/>
            <person name="Kipfer T."/>
            <person name="LaButti K."/>
            <person name="Lindquist E."/>
            <person name="Lipzen A."/>
            <person name="Maire R."/>
            <person name="Meier B."/>
            <person name="Mihaltcheva S."/>
            <person name="Molinier V."/>
            <person name="Murat C."/>
            <person name="Poggeler S."/>
            <person name="Quandt C.A."/>
            <person name="Sperisen C."/>
            <person name="Tritt A."/>
            <person name="Tisserant E."/>
            <person name="Crous P.W."/>
            <person name="Henrissat B."/>
            <person name="Nehls U."/>
            <person name="Egli S."/>
            <person name="Spatafora J.W."/>
            <person name="Grigoriev I.V."/>
            <person name="Martin F.M."/>
        </authorList>
    </citation>
    <scope>NUCLEOTIDE SEQUENCE [LARGE SCALE GENOMIC DNA]</scope>
    <source>
        <strain evidence="1 2">CBS 207.34</strain>
    </source>
</reference>
<dbReference type="OrthoDB" id="3853857at2759"/>
<protein>
    <submittedName>
        <fullName evidence="1">Uncharacterized protein</fullName>
    </submittedName>
</protein>
<sequence length="115" mass="12839">MYVLATLVGQLERGFTISPASRPLDGCFWLVHFGPVDGAEVMRIMGLAYQGGLHVKEPGVGYEEIEGLRIEFGGLEEEARGRRVCVDGKIVVVEKEGWVEFRKEKRRVLDVVCMA</sequence>
<dbReference type="InterPro" id="IPR016064">
    <property type="entry name" value="NAD/diacylglycerol_kinase_sf"/>
</dbReference>
<organism evidence="1 2">
    <name type="scientific">Glonium stellatum</name>
    <dbReference type="NCBI Taxonomy" id="574774"/>
    <lineage>
        <taxon>Eukaryota</taxon>
        <taxon>Fungi</taxon>
        <taxon>Dikarya</taxon>
        <taxon>Ascomycota</taxon>
        <taxon>Pezizomycotina</taxon>
        <taxon>Dothideomycetes</taxon>
        <taxon>Pleosporomycetidae</taxon>
        <taxon>Gloniales</taxon>
        <taxon>Gloniaceae</taxon>
        <taxon>Glonium</taxon>
    </lineage>
</organism>
<gene>
    <name evidence="1" type="ORF">AOQ84DRAFT_15131</name>
</gene>
<dbReference type="Gene3D" id="2.60.200.40">
    <property type="match status" value="1"/>
</dbReference>
<evidence type="ECO:0000313" key="2">
    <source>
        <dbReference type="Proteomes" id="UP000250140"/>
    </source>
</evidence>
<proteinExistence type="predicted"/>
<keyword evidence="2" id="KW-1185">Reference proteome</keyword>
<accession>A0A8E2FDH5</accession>
<evidence type="ECO:0000313" key="1">
    <source>
        <dbReference type="EMBL" id="OCL14666.1"/>
    </source>
</evidence>
<dbReference type="EMBL" id="KV748549">
    <property type="protein sequence ID" value="OCL14666.1"/>
    <property type="molecule type" value="Genomic_DNA"/>
</dbReference>